<dbReference type="GO" id="GO:0055085">
    <property type="term" value="P:transmembrane transport"/>
    <property type="evidence" value="ECO:0000318"/>
    <property type="project" value="GO_Central"/>
</dbReference>
<feature type="transmembrane region" description="Helical" evidence="10">
    <location>
        <begin position="491"/>
        <end position="510"/>
    </location>
</feature>
<dbReference type="CDD" id="cd03213">
    <property type="entry name" value="ABCG_EPDR"/>
    <property type="match status" value="1"/>
</dbReference>
<dbReference type="Pfam" id="PF01061">
    <property type="entry name" value="ABC2_membrane"/>
    <property type="match status" value="1"/>
</dbReference>
<sequence length="726" mass="80475">MEEIQAHSDNYESSSSAASSPPSRVPSSNFFYLRKPGGSRQPISFEDSPDWEENINNHNTDVGVRVEERGGGDSINTATTPASPSLSKLNSVSLRSPPFPEGARKIAGASIVWKDLTVTIKGKRKYSDQVVKSSNGYALPGTMTVIMGPGKSGKSTLLRALSGRLDVSAKTYGEVYVNGAKSSLQYGSYGFVERKNTLIGSLTVREFLYYSALLQLPGFFYQKKSVVEDAIHAMSLGEYANKLIGGHCCMKGLHSGEKRRVSIARELVMRPQVLFIDEPLYHLDSVSALLMMVTLKRLASTGCTLIFTIYQSSTEVFGLYDRICLLSNGNTLFFGETLACLQHFSNAGFPCPIMQSPSDHFLRAINTDFDRIIAMCKTWQDENGDLSNINMDTAVAIRTLEETYRSSSDASAVEATMLKLTEREGPSLKSKGKASSATRIAVLTWRSLLVMSREWKYYWLRLILCLLLASCVGTSFSGLGHSLSFVGTRVAAIFVFVSFASLLSIVGVPAQLKEVKVYACEDSNQHSGGIVFLTGQILASFPFLFLISISSSLVFYFLAGLRNGFGFMMYFVLNFFMCLLVNEGLVLVVVTALQDMFWSISTLVFVHAVMMLSAGYFRIRSALPGPVWMYPVSYIAFHTYSIQGLLENEYDGTSFAVGQVRTISGYQALQNVYDVSPDEYSKWRNLLILSLMALAYRLLVFLLLHFRVKKNSSLYRFLCCKLKMND</sequence>
<name>A0A251VP63_HELAN</name>
<feature type="transmembrane region" description="Helical" evidence="10">
    <location>
        <begin position="530"/>
        <end position="558"/>
    </location>
</feature>
<dbReference type="PANTHER" id="PTHR48042">
    <property type="entry name" value="ABC TRANSPORTER G FAMILY MEMBER 11"/>
    <property type="match status" value="1"/>
</dbReference>
<proteinExistence type="inferred from homology"/>
<dbReference type="InterPro" id="IPR003593">
    <property type="entry name" value="AAA+_ATPase"/>
</dbReference>
<evidence type="ECO:0000256" key="2">
    <source>
        <dbReference type="ARBA" id="ARBA00005814"/>
    </source>
</evidence>
<dbReference type="GO" id="GO:0005524">
    <property type="term" value="F:ATP binding"/>
    <property type="evidence" value="ECO:0007669"/>
    <property type="project" value="UniProtKB-KW"/>
</dbReference>
<feature type="compositionally biased region" description="Low complexity" evidence="9">
    <location>
        <begin position="13"/>
        <end position="28"/>
    </location>
</feature>
<dbReference type="PROSITE" id="PS50893">
    <property type="entry name" value="ABC_TRANSPORTER_2"/>
    <property type="match status" value="1"/>
</dbReference>
<dbReference type="OrthoDB" id="66620at2759"/>
<reference evidence="13" key="1">
    <citation type="journal article" date="2017" name="Nature">
        <title>The sunflower genome provides insights into oil metabolism, flowering and Asterid evolution.</title>
        <authorList>
            <person name="Badouin H."/>
            <person name="Gouzy J."/>
            <person name="Grassa C.J."/>
            <person name="Murat F."/>
            <person name="Staton S.E."/>
            <person name="Cottret L."/>
            <person name="Lelandais-Briere C."/>
            <person name="Owens G.L."/>
            <person name="Carrere S."/>
            <person name="Mayjonade B."/>
            <person name="Legrand L."/>
            <person name="Gill N."/>
            <person name="Kane N.C."/>
            <person name="Bowers J.E."/>
            <person name="Hubner S."/>
            <person name="Bellec A."/>
            <person name="Berard A."/>
            <person name="Berges H."/>
            <person name="Blanchet N."/>
            <person name="Boniface M.C."/>
            <person name="Brunel D."/>
            <person name="Catrice O."/>
            <person name="Chaidir N."/>
            <person name="Claudel C."/>
            <person name="Donnadieu C."/>
            <person name="Faraut T."/>
            <person name="Fievet G."/>
            <person name="Helmstetter N."/>
            <person name="King M."/>
            <person name="Knapp S.J."/>
            <person name="Lai Z."/>
            <person name="Le Paslier M.C."/>
            <person name="Lippi Y."/>
            <person name="Lorenzon L."/>
            <person name="Mandel J.R."/>
            <person name="Marage G."/>
            <person name="Marchand G."/>
            <person name="Marquand E."/>
            <person name="Bret-Mestries E."/>
            <person name="Morien E."/>
            <person name="Nambeesan S."/>
            <person name="Nguyen T."/>
            <person name="Pegot-Espagnet P."/>
            <person name="Pouilly N."/>
            <person name="Raftis F."/>
            <person name="Sallet E."/>
            <person name="Schiex T."/>
            <person name="Thomas J."/>
            <person name="Vandecasteele C."/>
            <person name="Vares D."/>
            <person name="Vear F."/>
            <person name="Vautrin S."/>
            <person name="Crespi M."/>
            <person name="Mangin B."/>
            <person name="Burke J.M."/>
            <person name="Salse J."/>
            <person name="Munos S."/>
            <person name="Vincourt P."/>
            <person name="Rieseberg L.H."/>
            <person name="Langlade N.B."/>
        </authorList>
    </citation>
    <scope>NUCLEOTIDE SEQUENCE [LARGE SCALE GENOMIC DNA]</scope>
    <source>
        <strain evidence="13">cv. SF193</strain>
    </source>
</reference>
<feature type="compositionally biased region" description="Basic and acidic residues" evidence="9">
    <location>
        <begin position="1"/>
        <end position="10"/>
    </location>
</feature>
<evidence type="ECO:0000256" key="1">
    <source>
        <dbReference type="ARBA" id="ARBA00004141"/>
    </source>
</evidence>
<evidence type="ECO:0000313" key="12">
    <source>
        <dbReference type="EMBL" id="OTG37355.1"/>
    </source>
</evidence>
<dbReference type="EMBL" id="CM007890">
    <property type="protein sequence ID" value="OTG37355.1"/>
    <property type="molecule type" value="Genomic_DNA"/>
</dbReference>
<dbReference type="InterPro" id="IPR052215">
    <property type="entry name" value="Plant_ABCG"/>
</dbReference>
<evidence type="ECO:0000256" key="9">
    <source>
        <dbReference type="SAM" id="MobiDB-lite"/>
    </source>
</evidence>
<feature type="compositionally biased region" description="Polar residues" evidence="9">
    <location>
        <begin position="74"/>
        <end position="91"/>
    </location>
</feature>
<evidence type="ECO:0000256" key="7">
    <source>
        <dbReference type="ARBA" id="ARBA00022989"/>
    </source>
</evidence>
<dbReference type="GO" id="GO:0140359">
    <property type="term" value="F:ABC-type transporter activity"/>
    <property type="evidence" value="ECO:0007669"/>
    <property type="project" value="InterPro"/>
</dbReference>
<gene>
    <name evidence="12" type="ORF">HannXRQ_Chr01g0017901</name>
</gene>
<comment type="similarity">
    <text evidence="2">Belongs to the ABC transporter superfamily. ABCG family. Eye pigment precursor importer (TC 3.A.1.204) subfamily.</text>
</comment>
<feature type="transmembrane region" description="Helical" evidence="10">
    <location>
        <begin position="458"/>
        <end position="479"/>
    </location>
</feature>
<dbReference type="FunFam" id="3.40.50.300:FF:000932">
    <property type="entry name" value="ABC transporter G family member 3"/>
    <property type="match status" value="1"/>
</dbReference>
<evidence type="ECO:0000256" key="6">
    <source>
        <dbReference type="ARBA" id="ARBA00022840"/>
    </source>
</evidence>
<dbReference type="InParanoid" id="A0A251VP63"/>
<evidence type="ECO:0000256" key="10">
    <source>
        <dbReference type="SAM" id="Phobius"/>
    </source>
</evidence>
<evidence type="ECO:0000256" key="8">
    <source>
        <dbReference type="ARBA" id="ARBA00023136"/>
    </source>
</evidence>
<dbReference type="Pfam" id="PF00005">
    <property type="entry name" value="ABC_tran"/>
    <property type="match status" value="1"/>
</dbReference>
<dbReference type="GO" id="GO:0022857">
    <property type="term" value="F:transmembrane transporter activity"/>
    <property type="evidence" value="ECO:0000318"/>
    <property type="project" value="GO_Central"/>
</dbReference>
<evidence type="ECO:0000256" key="3">
    <source>
        <dbReference type="ARBA" id="ARBA00022448"/>
    </source>
</evidence>
<organism evidence="12 13">
    <name type="scientific">Helianthus annuus</name>
    <name type="common">Common sunflower</name>
    <dbReference type="NCBI Taxonomy" id="4232"/>
    <lineage>
        <taxon>Eukaryota</taxon>
        <taxon>Viridiplantae</taxon>
        <taxon>Streptophyta</taxon>
        <taxon>Embryophyta</taxon>
        <taxon>Tracheophyta</taxon>
        <taxon>Spermatophyta</taxon>
        <taxon>Magnoliopsida</taxon>
        <taxon>eudicotyledons</taxon>
        <taxon>Gunneridae</taxon>
        <taxon>Pentapetalae</taxon>
        <taxon>asterids</taxon>
        <taxon>campanulids</taxon>
        <taxon>Asterales</taxon>
        <taxon>Asteraceae</taxon>
        <taxon>Asteroideae</taxon>
        <taxon>Heliantheae alliance</taxon>
        <taxon>Heliantheae</taxon>
        <taxon>Helianthus</taxon>
    </lineage>
</organism>
<dbReference type="SUPFAM" id="SSF52540">
    <property type="entry name" value="P-loop containing nucleoside triphosphate hydrolases"/>
    <property type="match status" value="1"/>
</dbReference>
<accession>A0A251VP63</accession>
<dbReference type="Proteomes" id="UP000215914">
    <property type="component" value="Chromosome 1"/>
</dbReference>
<keyword evidence="7 10" id="KW-1133">Transmembrane helix</keyword>
<dbReference type="PANTHER" id="PTHR48042:SF12">
    <property type="entry name" value="ABC TRANSPORTER G FAMILY MEMBER 3"/>
    <property type="match status" value="1"/>
</dbReference>
<keyword evidence="4 10" id="KW-0812">Transmembrane</keyword>
<evidence type="ECO:0000256" key="5">
    <source>
        <dbReference type="ARBA" id="ARBA00022741"/>
    </source>
</evidence>
<keyword evidence="13" id="KW-1185">Reference proteome</keyword>
<dbReference type="InterPro" id="IPR013525">
    <property type="entry name" value="ABC2_TM"/>
</dbReference>
<dbReference type="GO" id="GO:0005886">
    <property type="term" value="C:plasma membrane"/>
    <property type="evidence" value="ECO:0000318"/>
    <property type="project" value="GO_Central"/>
</dbReference>
<keyword evidence="6" id="KW-0067">ATP-binding</keyword>
<dbReference type="Gene3D" id="3.40.50.300">
    <property type="entry name" value="P-loop containing nucleotide triphosphate hydrolases"/>
    <property type="match status" value="1"/>
</dbReference>
<keyword evidence="3" id="KW-0813">Transport</keyword>
<dbReference type="InterPro" id="IPR027417">
    <property type="entry name" value="P-loop_NTPase"/>
</dbReference>
<dbReference type="FunCoup" id="A0A251VP63">
    <property type="interactions" value="523"/>
</dbReference>
<feature type="transmembrane region" description="Helical" evidence="10">
    <location>
        <begin position="596"/>
        <end position="615"/>
    </location>
</feature>
<evidence type="ECO:0000259" key="11">
    <source>
        <dbReference type="PROSITE" id="PS50893"/>
    </source>
</evidence>
<comment type="subcellular location">
    <subcellularLocation>
        <location evidence="1">Membrane</location>
        <topology evidence="1">Multi-pass membrane protein</topology>
    </subcellularLocation>
</comment>
<dbReference type="GO" id="GO:0016887">
    <property type="term" value="F:ATP hydrolysis activity"/>
    <property type="evidence" value="ECO:0007669"/>
    <property type="project" value="InterPro"/>
</dbReference>
<evidence type="ECO:0000313" key="13">
    <source>
        <dbReference type="Proteomes" id="UP000215914"/>
    </source>
</evidence>
<dbReference type="InterPro" id="IPR003439">
    <property type="entry name" value="ABC_transporter-like_ATP-bd"/>
</dbReference>
<dbReference type="OMA" id="DANSKWR"/>
<feature type="transmembrane region" description="Helical" evidence="10">
    <location>
        <begin position="570"/>
        <end position="590"/>
    </location>
</feature>
<keyword evidence="8 10" id="KW-0472">Membrane</keyword>
<feature type="region of interest" description="Disordered" evidence="9">
    <location>
        <begin position="1"/>
        <end position="91"/>
    </location>
</feature>
<protein>
    <submittedName>
        <fullName evidence="12">Putative pleiotropic drug resistance protein PDR/CDR</fullName>
    </submittedName>
</protein>
<feature type="transmembrane region" description="Helical" evidence="10">
    <location>
        <begin position="686"/>
        <end position="706"/>
    </location>
</feature>
<keyword evidence="5" id="KW-0547">Nucleotide-binding</keyword>
<feature type="domain" description="ABC transporter" evidence="11">
    <location>
        <begin position="111"/>
        <end position="353"/>
    </location>
</feature>
<evidence type="ECO:0000256" key="4">
    <source>
        <dbReference type="ARBA" id="ARBA00022692"/>
    </source>
</evidence>
<dbReference type="AlphaFoldDB" id="A0A251VP63"/>
<dbReference type="SMART" id="SM00382">
    <property type="entry name" value="AAA"/>
    <property type="match status" value="1"/>
</dbReference>